<dbReference type="Gene3D" id="3.40.50.300">
    <property type="entry name" value="P-loop containing nucleotide triphosphate hydrolases"/>
    <property type="match status" value="1"/>
</dbReference>
<dbReference type="AlphaFoldDB" id="A0A812ID54"/>
<proteinExistence type="predicted"/>
<dbReference type="InterPro" id="IPR027417">
    <property type="entry name" value="P-loop_NTPase"/>
</dbReference>
<feature type="transmembrane region" description="Helical" evidence="9">
    <location>
        <begin position="731"/>
        <end position="757"/>
    </location>
</feature>
<evidence type="ECO:0000259" key="10">
    <source>
        <dbReference type="PROSITE" id="PS50893"/>
    </source>
</evidence>
<protein>
    <submittedName>
        <fullName evidence="11">WBC30 protein</fullName>
    </submittedName>
</protein>
<dbReference type="PANTHER" id="PTHR48041">
    <property type="entry name" value="ABC TRANSPORTER G FAMILY MEMBER 28"/>
    <property type="match status" value="1"/>
</dbReference>
<feature type="transmembrane region" description="Helical" evidence="9">
    <location>
        <begin position="6"/>
        <end position="28"/>
    </location>
</feature>
<dbReference type="Proteomes" id="UP000604046">
    <property type="component" value="Unassembled WGS sequence"/>
</dbReference>
<comment type="caution">
    <text evidence="11">The sequence shown here is derived from an EMBL/GenBank/DDBJ whole genome shotgun (WGS) entry which is preliminary data.</text>
</comment>
<dbReference type="PANTHER" id="PTHR48041:SF91">
    <property type="entry name" value="ABC TRANSPORTER G FAMILY MEMBER 28"/>
    <property type="match status" value="1"/>
</dbReference>
<evidence type="ECO:0000256" key="7">
    <source>
        <dbReference type="ARBA" id="ARBA00023136"/>
    </source>
</evidence>
<dbReference type="GO" id="GO:0016020">
    <property type="term" value="C:membrane"/>
    <property type="evidence" value="ECO:0007669"/>
    <property type="project" value="UniProtKB-SubCell"/>
</dbReference>
<dbReference type="SMART" id="SM00382">
    <property type="entry name" value="AAA"/>
    <property type="match status" value="1"/>
</dbReference>
<feature type="transmembrane region" description="Helical" evidence="9">
    <location>
        <begin position="621"/>
        <end position="646"/>
    </location>
</feature>
<dbReference type="Pfam" id="PF19055">
    <property type="entry name" value="ABC2_membrane_7"/>
    <property type="match status" value="2"/>
</dbReference>
<evidence type="ECO:0000256" key="8">
    <source>
        <dbReference type="SAM" id="MobiDB-lite"/>
    </source>
</evidence>
<dbReference type="GO" id="GO:0016887">
    <property type="term" value="F:ATP hydrolysis activity"/>
    <property type="evidence" value="ECO:0007669"/>
    <property type="project" value="InterPro"/>
</dbReference>
<dbReference type="InterPro" id="IPR017871">
    <property type="entry name" value="ABC_transporter-like_CS"/>
</dbReference>
<dbReference type="InterPro" id="IPR043926">
    <property type="entry name" value="ABCG_dom"/>
</dbReference>
<reference evidence="11" key="1">
    <citation type="submission" date="2021-02" db="EMBL/GenBank/DDBJ databases">
        <authorList>
            <person name="Dougan E. K."/>
            <person name="Rhodes N."/>
            <person name="Thang M."/>
            <person name="Chan C."/>
        </authorList>
    </citation>
    <scope>NUCLEOTIDE SEQUENCE</scope>
</reference>
<dbReference type="Pfam" id="PF00005">
    <property type="entry name" value="ABC_tran"/>
    <property type="match status" value="1"/>
</dbReference>
<evidence type="ECO:0000313" key="12">
    <source>
        <dbReference type="Proteomes" id="UP000604046"/>
    </source>
</evidence>
<feature type="transmembrane region" description="Helical" evidence="9">
    <location>
        <begin position="653"/>
        <end position="672"/>
    </location>
</feature>
<gene>
    <name evidence="11" type="primary">WBC30</name>
    <name evidence="11" type="ORF">SNAT2548_LOCUS3748</name>
</gene>
<dbReference type="FunFam" id="3.40.50.300:FF:000367">
    <property type="entry name" value="ABC transporter G family member 24"/>
    <property type="match status" value="1"/>
</dbReference>
<name>A0A812ID54_9DINO</name>
<keyword evidence="4" id="KW-0547">Nucleotide-binding</keyword>
<feature type="transmembrane region" description="Helical" evidence="9">
    <location>
        <begin position="551"/>
        <end position="570"/>
    </location>
</feature>
<keyword evidence="12" id="KW-1185">Reference proteome</keyword>
<keyword evidence="5" id="KW-0067">ATP-binding</keyword>
<feature type="region of interest" description="Disordered" evidence="8">
    <location>
        <begin position="342"/>
        <end position="376"/>
    </location>
</feature>
<dbReference type="CDD" id="cd03213">
    <property type="entry name" value="ABCG_EPDR"/>
    <property type="match status" value="1"/>
</dbReference>
<keyword evidence="6 9" id="KW-1133">Transmembrane helix</keyword>
<feature type="transmembrane region" description="Helical" evidence="9">
    <location>
        <begin position="582"/>
        <end position="606"/>
    </location>
</feature>
<keyword evidence="2" id="KW-0813">Transport</keyword>
<comment type="subcellular location">
    <subcellularLocation>
        <location evidence="1">Membrane</location>
        <topology evidence="1">Multi-pass membrane protein</topology>
    </subcellularLocation>
</comment>
<feature type="domain" description="ABC transporter" evidence="10">
    <location>
        <begin position="80"/>
        <end position="322"/>
    </location>
</feature>
<dbReference type="PROSITE" id="PS00211">
    <property type="entry name" value="ABC_TRANSPORTER_1"/>
    <property type="match status" value="1"/>
</dbReference>
<dbReference type="PROSITE" id="PS50893">
    <property type="entry name" value="ABC_TRANSPORTER_2"/>
    <property type="match status" value="1"/>
</dbReference>
<keyword evidence="7 9" id="KW-0472">Membrane</keyword>
<organism evidence="11 12">
    <name type="scientific">Symbiodinium natans</name>
    <dbReference type="NCBI Taxonomy" id="878477"/>
    <lineage>
        <taxon>Eukaryota</taxon>
        <taxon>Sar</taxon>
        <taxon>Alveolata</taxon>
        <taxon>Dinophyceae</taxon>
        <taxon>Suessiales</taxon>
        <taxon>Symbiodiniaceae</taxon>
        <taxon>Symbiodinium</taxon>
    </lineage>
</organism>
<evidence type="ECO:0000256" key="1">
    <source>
        <dbReference type="ARBA" id="ARBA00004141"/>
    </source>
</evidence>
<dbReference type="InterPro" id="IPR003593">
    <property type="entry name" value="AAA+_ATPase"/>
</dbReference>
<dbReference type="SUPFAM" id="SSF52540">
    <property type="entry name" value="P-loop containing nucleoside triphosphate hydrolases"/>
    <property type="match status" value="1"/>
</dbReference>
<evidence type="ECO:0000256" key="5">
    <source>
        <dbReference type="ARBA" id="ARBA00022840"/>
    </source>
</evidence>
<evidence type="ECO:0000256" key="3">
    <source>
        <dbReference type="ARBA" id="ARBA00022692"/>
    </source>
</evidence>
<dbReference type="InterPro" id="IPR050352">
    <property type="entry name" value="ABCG_transporters"/>
</dbReference>
<feature type="transmembrane region" description="Helical" evidence="9">
    <location>
        <begin position="518"/>
        <end position="539"/>
    </location>
</feature>
<evidence type="ECO:0000256" key="2">
    <source>
        <dbReference type="ARBA" id="ARBA00022448"/>
    </source>
</evidence>
<dbReference type="InterPro" id="IPR003439">
    <property type="entry name" value="ABC_transporter-like_ATP-bd"/>
</dbReference>
<evidence type="ECO:0000313" key="11">
    <source>
        <dbReference type="EMBL" id="CAE7031059.1"/>
    </source>
</evidence>
<evidence type="ECO:0000256" key="6">
    <source>
        <dbReference type="ARBA" id="ARBA00022989"/>
    </source>
</evidence>
<dbReference type="GO" id="GO:0140359">
    <property type="term" value="F:ABC-type transporter activity"/>
    <property type="evidence" value="ECO:0007669"/>
    <property type="project" value="InterPro"/>
</dbReference>
<evidence type="ECO:0000256" key="9">
    <source>
        <dbReference type="SAM" id="Phobius"/>
    </source>
</evidence>
<sequence length="766" mass="84112">MEVAQAWELCVLLLVAVGYVALGVNSYLNRRMRKQQSRRSQVLSECEHCSVELVQSMVPEVSVPEYRFRGMHLKMSSIHIGFDNVGVKLKSNGKCILEGVSGEFQPKRVAAIMGPSGAGKTTFMNALCGRAYYGTVTGEIRLNGRTASIAEFKPLRGFVPQDDIVHAHLTVREQIFYSAKLRNPEGTAHEVLENIVEDVLNVMQLLDVQHSLVGNVETRGISGGQRKRVNIGLELAARPTILMLDEPTSGLDATTALDIIRSLQKLTEIGMTVVMVVHQPRYSLFTLFHEVLLLGLGGQTVYLGPSTGALPYFKSLGFRMPEHENPADWFMDVLSGKVRNEETPSLKQTELASHWKTQTKPAPERSEGRRHATNPEDKFKFHNAVDVKLELLGMGGITEITGAHFSQILQSSGIVPSEPALVEMKKRIGFEDDSTTRRGLARFLLGLRSSFSHDAMCDLPDWEKDMEQSEGSIISGASSCATVDKKMVGKRAHFWPQYRVLVHQNAIRWVRLWKQKTLSTLLVIAAAIMFGAQCTDKLVPGNILCPLKINLSHLAVGLMVGIACLQIFGADRPTFWRESASGVRVIAFFLARVSISLFDVLLWTYIYTGVWMACASAPCPYWMWLIAFRMTAVSSAGIGVLLSAVVPEHSSTLATAVTILIMGGGISEPQTISEAKGLQEVLGFLSPFTWAIGENYLAVIDLQGGEAAVIDFAVDIVEGYKNIILSLGGEYLGYVTAAYISCGVFGLLALVSGYLALRFSYRGKQA</sequence>
<feature type="compositionally biased region" description="Basic and acidic residues" evidence="8">
    <location>
        <begin position="362"/>
        <end position="376"/>
    </location>
</feature>
<accession>A0A812ID54</accession>
<keyword evidence="3 9" id="KW-0812">Transmembrane</keyword>
<dbReference type="OrthoDB" id="184675at2759"/>
<dbReference type="EMBL" id="CAJNDS010000227">
    <property type="protein sequence ID" value="CAE7031059.1"/>
    <property type="molecule type" value="Genomic_DNA"/>
</dbReference>
<dbReference type="GO" id="GO:0005524">
    <property type="term" value="F:ATP binding"/>
    <property type="evidence" value="ECO:0007669"/>
    <property type="project" value="UniProtKB-KW"/>
</dbReference>
<feature type="compositionally biased region" description="Polar residues" evidence="8">
    <location>
        <begin position="345"/>
        <end position="360"/>
    </location>
</feature>
<evidence type="ECO:0000256" key="4">
    <source>
        <dbReference type="ARBA" id="ARBA00022741"/>
    </source>
</evidence>